<dbReference type="Proteomes" id="UP000677687">
    <property type="component" value="Unassembled WGS sequence"/>
</dbReference>
<proteinExistence type="predicted"/>
<comment type="caution">
    <text evidence="2">The sequence shown here is derived from an EMBL/GenBank/DDBJ whole genome shotgun (WGS) entry which is preliminary data.</text>
</comment>
<dbReference type="PANTHER" id="PTHR11601">
    <property type="entry name" value="CYSTEINE DESULFURYLASE FAMILY MEMBER"/>
    <property type="match status" value="1"/>
</dbReference>
<name>A0A8T4L1N7_9ARCH</name>
<dbReference type="InterPro" id="IPR015422">
    <property type="entry name" value="PyrdxlP-dep_Trfase_small"/>
</dbReference>
<comment type="cofactor">
    <cofactor evidence="1">
        <name>pyridoxal 5'-phosphate</name>
        <dbReference type="ChEBI" id="CHEBI:597326"/>
    </cofactor>
</comment>
<reference evidence="2" key="2">
    <citation type="submission" date="2021-05" db="EMBL/GenBank/DDBJ databases">
        <title>Protein family content uncovers lineage relationships and bacterial pathway maintenance mechanisms in DPANN archaea.</title>
        <authorList>
            <person name="Castelle C.J."/>
            <person name="Meheust R."/>
            <person name="Jaffe A.L."/>
            <person name="Seitz K."/>
            <person name="Gong X."/>
            <person name="Baker B.J."/>
            <person name="Banfield J.F."/>
        </authorList>
    </citation>
    <scope>NUCLEOTIDE SEQUENCE</scope>
    <source>
        <strain evidence="2">RIFCSPHIGHO2_01_FULL_AR10_44_11</strain>
    </source>
</reference>
<gene>
    <name evidence="2" type="ORF">J4415_03765</name>
</gene>
<sequence>CSTKSLEPSHVLRAIGLPHVKCHGSLRLTLGRSTTARDIDYLLKVLPGIIKKLRAMSPLRKGVDISEFEGKIEHTHEGHAH</sequence>
<organism evidence="2 3">
    <name type="scientific">Candidatus Iainarchaeum sp</name>
    <dbReference type="NCBI Taxonomy" id="3101447"/>
    <lineage>
        <taxon>Archaea</taxon>
        <taxon>Candidatus Iainarchaeota</taxon>
        <taxon>Candidatus Iainarchaeia</taxon>
        <taxon>Candidatus Iainarchaeales</taxon>
        <taxon>Candidatus Iainarchaeaceae</taxon>
        <taxon>Candidatus Iainarchaeum</taxon>
    </lineage>
</organism>
<dbReference type="SUPFAM" id="SSF53383">
    <property type="entry name" value="PLP-dependent transferases"/>
    <property type="match status" value="1"/>
</dbReference>
<evidence type="ECO:0000313" key="3">
    <source>
        <dbReference type="Proteomes" id="UP000677687"/>
    </source>
</evidence>
<feature type="non-terminal residue" evidence="2">
    <location>
        <position position="1"/>
    </location>
</feature>
<evidence type="ECO:0000256" key="1">
    <source>
        <dbReference type="ARBA" id="ARBA00001933"/>
    </source>
</evidence>
<dbReference type="InterPro" id="IPR015424">
    <property type="entry name" value="PyrdxlP-dep_Trfase"/>
</dbReference>
<dbReference type="Gene3D" id="3.90.1150.10">
    <property type="entry name" value="Aspartate Aminotransferase, domain 1"/>
    <property type="match status" value="1"/>
</dbReference>
<evidence type="ECO:0000313" key="2">
    <source>
        <dbReference type="EMBL" id="MBS3057715.1"/>
    </source>
</evidence>
<accession>A0A8T4L1N7</accession>
<reference evidence="2" key="1">
    <citation type="submission" date="2021-03" db="EMBL/GenBank/DDBJ databases">
        <authorList>
            <person name="Jaffe A."/>
        </authorList>
    </citation>
    <scope>NUCLEOTIDE SEQUENCE</scope>
    <source>
        <strain evidence="2">RIFCSPHIGHO2_01_FULL_AR10_44_11</strain>
    </source>
</reference>
<dbReference type="PANTHER" id="PTHR11601:SF34">
    <property type="entry name" value="CYSTEINE DESULFURASE"/>
    <property type="match status" value="1"/>
</dbReference>
<dbReference type="EMBL" id="JAGVWD010000061">
    <property type="protein sequence ID" value="MBS3057715.1"/>
    <property type="molecule type" value="Genomic_DNA"/>
</dbReference>
<dbReference type="AlphaFoldDB" id="A0A8T4L1N7"/>
<protein>
    <submittedName>
        <fullName evidence="2">Cysteine desulfurase NifS</fullName>
    </submittedName>
</protein>